<keyword evidence="7" id="KW-1133">Transmembrane helix</keyword>
<dbReference type="AlphaFoldDB" id="A0AAE0G0M1"/>
<evidence type="ECO:0000256" key="9">
    <source>
        <dbReference type="ARBA" id="ARBA00023136"/>
    </source>
</evidence>
<comment type="subcellular location">
    <subcellularLocation>
        <location evidence="1">Golgi apparatus membrane</location>
        <topology evidence="1">Single-pass type II membrane protein</topology>
    </subcellularLocation>
</comment>
<evidence type="ECO:0000256" key="1">
    <source>
        <dbReference type="ARBA" id="ARBA00004323"/>
    </source>
</evidence>
<dbReference type="GO" id="GO:0000139">
    <property type="term" value="C:Golgi membrane"/>
    <property type="evidence" value="ECO:0007669"/>
    <property type="project" value="UniProtKB-SubCell"/>
</dbReference>
<dbReference type="EMBL" id="LGRX02011042">
    <property type="protein sequence ID" value="KAK3269338.1"/>
    <property type="molecule type" value="Genomic_DNA"/>
</dbReference>
<gene>
    <name evidence="11" type="ORF">CYMTET_22217</name>
</gene>
<dbReference type="Gene3D" id="3.90.1480.20">
    <property type="entry name" value="Glycosyl transferase family 29"/>
    <property type="match status" value="1"/>
</dbReference>
<keyword evidence="4" id="KW-0808">Transferase</keyword>
<reference evidence="11 12" key="1">
    <citation type="journal article" date="2015" name="Genome Biol. Evol.">
        <title>Comparative Genomics of a Bacterivorous Green Alga Reveals Evolutionary Causalities and Consequences of Phago-Mixotrophic Mode of Nutrition.</title>
        <authorList>
            <person name="Burns J.A."/>
            <person name="Paasch A."/>
            <person name="Narechania A."/>
            <person name="Kim E."/>
        </authorList>
    </citation>
    <scope>NUCLEOTIDE SEQUENCE [LARGE SCALE GENOMIC DNA]</scope>
    <source>
        <strain evidence="11 12">PLY_AMNH</strain>
    </source>
</reference>
<evidence type="ECO:0000256" key="3">
    <source>
        <dbReference type="ARBA" id="ARBA00022676"/>
    </source>
</evidence>
<organism evidence="11 12">
    <name type="scientific">Cymbomonas tetramitiformis</name>
    <dbReference type="NCBI Taxonomy" id="36881"/>
    <lineage>
        <taxon>Eukaryota</taxon>
        <taxon>Viridiplantae</taxon>
        <taxon>Chlorophyta</taxon>
        <taxon>Pyramimonadophyceae</taxon>
        <taxon>Pyramimonadales</taxon>
        <taxon>Pyramimonadaceae</taxon>
        <taxon>Cymbomonas</taxon>
    </lineage>
</organism>
<keyword evidence="3" id="KW-0328">Glycosyltransferase</keyword>
<evidence type="ECO:0000256" key="8">
    <source>
        <dbReference type="ARBA" id="ARBA00023034"/>
    </source>
</evidence>
<keyword evidence="8" id="KW-0333">Golgi apparatus</keyword>
<evidence type="ECO:0000256" key="5">
    <source>
        <dbReference type="ARBA" id="ARBA00022692"/>
    </source>
</evidence>
<evidence type="ECO:0000313" key="11">
    <source>
        <dbReference type="EMBL" id="KAK3269338.1"/>
    </source>
</evidence>
<keyword evidence="6" id="KW-0735">Signal-anchor</keyword>
<dbReference type="Proteomes" id="UP001190700">
    <property type="component" value="Unassembled WGS sequence"/>
</dbReference>
<keyword evidence="12" id="KW-1185">Reference proteome</keyword>
<evidence type="ECO:0000256" key="4">
    <source>
        <dbReference type="ARBA" id="ARBA00022679"/>
    </source>
</evidence>
<protein>
    <submittedName>
        <fullName evidence="11">Uncharacterized protein</fullName>
    </submittedName>
</protein>
<sequence length="117" mass="13749">MSAKDMRKRNRTMAMIRHEYGSFGLGSRLEIPNPELEMLLFTKYRLFTVYPSTGVLAIVYCLEKFPSAKITIAGFDFLRNQLGHYWEKTLKTGTVHDTRMETRWIRNLTDNSRLEIL</sequence>
<keyword evidence="5" id="KW-0812">Transmembrane</keyword>
<comment type="similarity">
    <text evidence="2">Belongs to the glycosyltransferase 29 family.</text>
</comment>
<dbReference type="InterPro" id="IPR001675">
    <property type="entry name" value="Glyco_trans_29"/>
</dbReference>
<keyword evidence="9" id="KW-0472">Membrane</keyword>
<comment type="caution">
    <text evidence="11">The sequence shown here is derived from an EMBL/GenBank/DDBJ whole genome shotgun (WGS) entry which is preliminary data.</text>
</comment>
<evidence type="ECO:0000313" key="12">
    <source>
        <dbReference type="Proteomes" id="UP001190700"/>
    </source>
</evidence>
<dbReference type="InterPro" id="IPR038578">
    <property type="entry name" value="GT29-like_sf"/>
</dbReference>
<name>A0AAE0G0M1_9CHLO</name>
<proteinExistence type="inferred from homology"/>
<evidence type="ECO:0000256" key="2">
    <source>
        <dbReference type="ARBA" id="ARBA00006003"/>
    </source>
</evidence>
<accession>A0AAE0G0M1</accession>
<dbReference type="Pfam" id="PF00777">
    <property type="entry name" value="Glyco_transf_29"/>
    <property type="match status" value="1"/>
</dbReference>
<evidence type="ECO:0000256" key="10">
    <source>
        <dbReference type="ARBA" id="ARBA00023180"/>
    </source>
</evidence>
<evidence type="ECO:0000256" key="7">
    <source>
        <dbReference type="ARBA" id="ARBA00022989"/>
    </source>
</evidence>
<dbReference type="GO" id="GO:0008373">
    <property type="term" value="F:sialyltransferase activity"/>
    <property type="evidence" value="ECO:0007669"/>
    <property type="project" value="InterPro"/>
</dbReference>
<keyword evidence="10" id="KW-0325">Glycoprotein</keyword>
<evidence type="ECO:0000256" key="6">
    <source>
        <dbReference type="ARBA" id="ARBA00022968"/>
    </source>
</evidence>